<dbReference type="InterPro" id="IPR007492">
    <property type="entry name" value="LytTR_DNA-bd_dom"/>
</dbReference>
<dbReference type="InterPro" id="IPR046947">
    <property type="entry name" value="LytR-like"/>
</dbReference>
<name>A0ABS3LHQ7_9ENTE</name>
<dbReference type="Gene3D" id="2.40.50.1020">
    <property type="entry name" value="LytTr DNA-binding domain"/>
    <property type="match status" value="1"/>
</dbReference>
<dbReference type="Proteomes" id="UP000664601">
    <property type="component" value="Unassembled WGS sequence"/>
</dbReference>
<accession>A0ABS3LHQ7</accession>
<dbReference type="PROSITE" id="PS50930">
    <property type="entry name" value="HTH_LYTTR"/>
    <property type="match status" value="1"/>
</dbReference>
<evidence type="ECO:0000259" key="1">
    <source>
        <dbReference type="PROSITE" id="PS50930"/>
    </source>
</evidence>
<gene>
    <name evidence="2" type="ORF">JZO70_20580</name>
</gene>
<dbReference type="Pfam" id="PF04397">
    <property type="entry name" value="LytTR"/>
    <property type="match status" value="1"/>
</dbReference>
<dbReference type="EMBL" id="JAFREM010000038">
    <property type="protein sequence ID" value="MBO1308583.1"/>
    <property type="molecule type" value="Genomic_DNA"/>
</dbReference>
<proteinExistence type="predicted"/>
<evidence type="ECO:0000313" key="3">
    <source>
        <dbReference type="Proteomes" id="UP000664601"/>
    </source>
</evidence>
<feature type="domain" description="HTH LytTR-type" evidence="1">
    <location>
        <begin position="92"/>
        <end position="196"/>
    </location>
</feature>
<reference evidence="2 3" key="1">
    <citation type="submission" date="2021-03" db="EMBL/GenBank/DDBJ databases">
        <title>Enterococcal diversity collection.</title>
        <authorList>
            <person name="Gilmore M.S."/>
            <person name="Schwartzman J."/>
            <person name="Van Tyne D."/>
            <person name="Martin M."/>
            <person name="Earl A.M."/>
            <person name="Manson A.L."/>
            <person name="Straub T."/>
            <person name="Salamzade R."/>
            <person name="Saavedra J."/>
            <person name="Lebreton F."/>
            <person name="Prichula J."/>
            <person name="Schaufler K."/>
            <person name="Gaca A."/>
            <person name="Sgardioli B."/>
            <person name="Wagenaar J."/>
            <person name="Strong T."/>
        </authorList>
    </citation>
    <scope>NUCLEOTIDE SEQUENCE [LARGE SCALE GENOMIC DNA]</scope>
    <source>
        <strain evidence="2 3">669A</strain>
    </source>
</reference>
<dbReference type="RefSeq" id="WP_207675575.1">
    <property type="nucleotide sequence ID" value="NZ_JAFREM010000038.1"/>
</dbReference>
<organism evidence="2 3">
    <name type="scientific">Candidatus Enterococcus moelleringii</name>
    <dbReference type="NCBI Taxonomy" id="2815325"/>
    <lineage>
        <taxon>Bacteria</taxon>
        <taxon>Bacillati</taxon>
        <taxon>Bacillota</taxon>
        <taxon>Bacilli</taxon>
        <taxon>Lactobacillales</taxon>
        <taxon>Enterococcaceae</taxon>
        <taxon>Enterococcus</taxon>
    </lineage>
</organism>
<sequence>IDGVRTRAAVMAFLFKLTTYAKILPLVPKCVFPKKNLLNYQCEVREMEKFNVRLSVSEKYTVSEVAVKTCDFDFGTDMVEHINGFVCTPDVLTLKTMDGYELVRQENIVYVEVLQKEITIYLIDGQLVMRQSLASLEGLLDASKFVRISKSTIINIEKLQRLEIAFSGNYYGFLQNEYKVVISRRYFQTLKEKLNF</sequence>
<dbReference type="PANTHER" id="PTHR37299">
    <property type="entry name" value="TRANSCRIPTIONAL REGULATOR-RELATED"/>
    <property type="match status" value="1"/>
</dbReference>
<keyword evidence="3" id="KW-1185">Reference proteome</keyword>
<comment type="caution">
    <text evidence="2">The sequence shown here is derived from an EMBL/GenBank/DDBJ whole genome shotgun (WGS) entry which is preliminary data.</text>
</comment>
<protein>
    <submittedName>
        <fullName evidence="2">LytTR family transcriptional regulator</fullName>
    </submittedName>
</protein>
<dbReference type="PANTHER" id="PTHR37299:SF1">
    <property type="entry name" value="STAGE 0 SPORULATION PROTEIN A HOMOLOG"/>
    <property type="match status" value="1"/>
</dbReference>
<feature type="non-terminal residue" evidence="2">
    <location>
        <position position="1"/>
    </location>
</feature>
<dbReference type="SMART" id="SM00850">
    <property type="entry name" value="LytTR"/>
    <property type="match status" value="1"/>
</dbReference>
<evidence type="ECO:0000313" key="2">
    <source>
        <dbReference type="EMBL" id="MBO1308583.1"/>
    </source>
</evidence>